<organism evidence="1 2">
    <name type="scientific">Sphaerulina musiva (strain SO2202)</name>
    <name type="common">Poplar stem canker fungus</name>
    <name type="synonym">Septoria musiva</name>
    <dbReference type="NCBI Taxonomy" id="692275"/>
    <lineage>
        <taxon>Eukaryota</taxon>
        <taxon>Fungi</taxon>
        <taxon>Dikarya</taxon>
        <taxon>Ascomycota</taxon>
        <taxon>Pezizomycotina</taxon>
        <taxon>Dothideomycetes</taxon>
        <taxon>Dothideomycetidae</taxon>
        <taxon>Mycosphaerellales</taxon>
        <taxon>Mycosphaerellaceae</taxon>
        <taxon>Sphaerulina</taxon>
    </lineage>
</organism>
<dbReference type="AlphaFoldDB" id="M3ARX9"/>
<name>M3ARX9_SPHMS</name>
<dbReference type="GeneID" id="27906404"/>
<dbReference type="HOGENOM" id="CLU_001650_6_4_1"/>
<proteinExistence type="predicted"/>
<keyword evidence="2" id="KW-1185">Reference proteome</keyword>
<dbReference type="RefSeq" id="XP_016756380.1">
    <property type="nucleotide sequence ID" value="XM_016909267.1"/>
</dbReference>
<gene>
    <name evidence="1" type="ORF">SEPMUDRAFT_53612</name>
</gene>
<protein>
    <recommendedName>
        <fullName evidence="3">Copia protein</fullName>
    </recommendedName>
</protein>
<dbReference type="STRING" id="692275.M3ARX9"/>
<evidence type="ECO:0000313" key="2">
    <source>
        <dbReference type="Proteomes" id="UP000016931"/>
    </source>
</evidence>
<dbReference type="Proteomes" id="UP000016931">
    <property type="component" value="Unassembled WGS sequence"/>
</dbReference>
<dbReference type="OrthoDB" id="3693885at2759"/>
<feature type="non-terminal residue" evidence="1">
    <location>
        <position position="1"/>
    </location>
</feature>
<reference evidence="1 2" key="1">
    <citation type="journal article" date="2012" name="PLoS Pathog.">
        <title>Diverse lifestyles and strategies of plant pathogenesis encoded in the genomes of eighteen Dothideomycetes fungi.</title>
        <authorList>
            <person name="Ohm R.A."/>
            <person name="Feau N."/>
            <person name="Henrissat B."/>
            <person name="Schoch C.L."/>
            <person name="Horwitz B.A."/>
            <person name="Barry K.W."/>
            <person name="Condon B.J."/>
            <person name="Copeland A.C."/>
            <person name="Dhillon B."/>
            <person name="Glaser F."/>
            <person name="Hesse C.N."/>
            <person name="Kosti I."/>
            <person name="LaButti K."/>
            <person name="Lindquist E.A."/>
            <person name="Lucas S."/>
            <person name="Salamov A.A."/>
            <person name="Bradshaw R.E."/>
            <person name="Ciuffetti L."/>
            <person name="Hamelin R.C."/>
            <person name="Kema G.H.J."/>
            <person name="Lawrence C."/>
            <person name="Scott J.A."/>
            <person name="Spatafora J.W."/>
            <person name="Turgeon B.G."/>
            <person name="de Wit P.J.G.M."/>
            <person name="Zhong S."/>
            <person name="Goodwin S.B."/>
            <person name="Grigoriev I.V."/>
        </authorList>
    </citation>
    <scope>NUCLEOTIDE SEQUENCE [LARGE SCALE GENOMIC DNA]</scope>
    <source>
        <strain evidence="1 2">SO2202</strain>
    </source>
</reference>
<evidence type="ECO:0008006" key="3">
    <source>
        <dbReference type="Google" id="ProtNLM"/>
    </source>
</evidence>
<accession>M3ARX9</accession>
<dbReference type="CDD" id="cd09272">
    <property type="entry name" value="RNase_HI_RT_Ty1"/>
    <property type="match status" value="1"/>
</dbReference>
<dbReference type="EMBL" id="KB456271">
    <property type="protein sequence ID" value="EMF08259.1"/>
    <property type="molecule type" value="Genomic_DNA"/>
</dbReference>
<evidence type="ECO:0000313" key="1">
    <source>
        <dbReference type="EMBL" id="EMF08259.1"/>
    </source>
</evidence>
<sequence length="90" mass="10638">RIKVDNESYIRIANNPEIYKKTKHIRVQFYFTRELVKTKAIALVHIPRHVNTSDIFTKALDRTIFKRYARGIGIFRIIEGRLLKVPKELG</sequence>
<dbReference type="OMA" id="GHEMNES"/>